<protein>
    <submittedName>
        <fullName evidence="1">Uncharacterized protein</fullName>
    </submittedName>
</protein>
<keyword evidence="1" id="KW-0614">Plasmid</keyword>
<name>A0A1Z4KXP0_ANAVA</name>
<sequence length="99" mass="11511">MTTASLTTEEYADLYSKEFSRQEAADELGISMRTLQRYLSYASQLIPALRVFVDENGSLNRVKIEAHHIEYLREVVDLHKSFSPQRVTKILTRKYLSEI</sequence>
<dbReference type="AlphaFoldDB" id="A0A1Z4KXP0"/>
<reference evidence="1 2" key="1">
    <citation type="submission" date="2017-06" db="EMBL/GenBank/DDBJ databases">
        <title>Genome sequencing of cyanobaciteial culture collection at National Institute for Environmental Studies (NIES).</title>
        <authorList>
            <person name="Hirose Y."/>
            <person name="Shimura Y."/>
            <person name="Fujisawa T."/>
            <person name="Nakamura Y."/>
            <person name="Kawachi M."/>
        </authorList>
    </citation>
    <scope>NUCLEOTIDE SEQUENCE [LARGE SCALE GENOMIC DNA]</scope>
    <source>
        <strain evidence="1 2">NIES-23</strain>
        <plasmid evidence="2">Plasmid Plasmid5 dna</plasmid>
    </source>
</reference>
<evidence type="ECO:0000313" key="2">
    <source>
        <dbReference type="Proteomes" id="UP000217507"/>
    </source>
</evidence>
<evidence type="ECO:0000313" key="1">
    <source>
        <dbReference type="EMBL" id="BAY73573.1"/>
    </source>
</evidence>
<dbReference type="Proteomes" id="UP000217507">
    <property type="component" value="Plasmid Plasmid5 dna"/>
</dbReference>
<organism evidence="1 2">
    <name type="scientific">Trichormus variabilis NIES-23</name>
    <dbReference type="NCBI Taxonomy" id="1973479"/>
    <lineage>
        <taxon>Bacteria</taxon>
        <taxon>Bacillati</taxon>
        <taxon>Cyanobacteriota</taxon>
        <taxon>Cyanophyceae</taxon>
        <taxon>Nostocales</taxon>
        <taxon>Nostocaceae</taxon>
        <taxon>Trichormus</taxon>
    </lineage>
</organism>
<dbReference type="EMBL" id="AP018221">
    <property type="protein sequence ID" value="BAY73573.1"/>
    <property type="molecule type" value="Genomic_DNA"/>
</dbReference>
<gene>
    <name evidence="1" type="ORF">NIES23_64250</name>
</gene>
<geneLocation type="plasmid" evidence="1">
    <name>plasmid5</name>
</geneLocation>
<proteinExistence type="predicted"/>
<accession>A0A1Z4KXP0</accession>